<evidence type="ECO:0000313" key="1">
    <source>
        <dbReference type="EMBL" id="CAG8487083.1"/>
    </source>
</evidence>
<name>A0A9N8ZAK5_9GLOM</name>
<protein>
    <submittedName>
        <fullName evidence="1">10865_t:CDS:1</fullName>
    </submittedName>
</protein>
<proteinExistence type="predicted"/>
<gene>
    <name evidence="1" type="ORF">PBRASI_LOCUS1891</name>
</gene>
<dbReference type="Proteomes" id="UP000789739">
    <property type="component" value="Unassembled WGS sequence"/>
</dbReference>
<keyword evidence="2" id="KW-1185">Reference proteome</keyword>
<organism evidence="1 2">
    <name type="scientific">Paraglomus brasilianum</name>
    <dbReference type="NCBI Taxonomy" id="144538"/>
    <lineage>
        <taxon>Eukaryota</taxon>
        <taxon>Fungi</taxon>
        <taxon>Fungi incertae sedis</taxon>
        <taxon>Mucoromycota</taxon>
        <taxon>Glomeromycotina</taxon>
        <taxon>Glomeromycetes</taxon>
        <taxon>Paraglomerales</taxon>
        <taxon>Paraglomeraceae</taxon>
        <taxon>Paraglomus</taxon>
    </lineage>
</organism>
<reference evidence="1" key="1">
    <citation type="submission" date="2021-06" db="EMBL/GenBank/DDBJ databases">
        <authorList>
            <person name="Kallberg Y."/>
            <person name="Tangrot J."/>
            <person name="Rosling A."/>
        </authorList>
    </citation>
    <scope>NUCLEOTIDE SEQUENCE</scope>
    <source>
        <strain evidence="1">BR232B</strain>
    </source>
</reference>
<comment type="caution">
    <text evidence="1">The sequence shown here is derived from an EMBL/GenBank/DDBJ whole genome shotgun (WGS) entry which is preliminary data.</text>
</comment>
<evidence type="ECO:0000313" key="2">
    <source>
        <dbReference type="Proteomes" id="UP000789739"/>
    </source>
</evidence>
<sequence>MESLGSYNVNPLRSIACEVFDMSGSDNFWFKMLAENQGAECLNPPDGYASLNTHGAIRIMYQELMNNCRNSSNYDAVNIIRPVTIPTGVGDESVEAQYLGVSMDYAVSIDDFPTPSTL</sequence>
<dbReference type="AlphaFoldDB" id="A0A9N8ZAK5"/>
<dbReference type="EMBL" id="CAJVPI010000134">
    <property type="protein sequence ID" value="CAG8487083.1"/>
    <property type="molecule type" value="Genomic_DNA"/>
</dbReference>
<accession>A0A9N8ZAK5</accession>